<dbReference type="GO" id="GO:0016887">
    <property type="term" value="F:ATP hydrolysis activity"/>
    <property type="evidence" value="ECO:0007669"/>
    <property type="project" value="InterPro"/>
</dbReference>
<dbReference type="PROSITE" id="PS00211">
    <property type="entry name" value="ABC_TRANSPORTER_1"/>
    <property type="match status" value="2"/>
</dbReference>
<gene>
    <name evidence="4" type="ORF">CNF02_07465</name>
</gene>
<evidence type="ECO:0000313" key="5">
    <source>
        <dbReference type="Proteomes" id="UP000219329"/>
    </source>
</evidence>
<organism evidence="4 5">
    <name type="scientific">OM182 bacterium MED-G28</name>
    <dbReference type="NCBI Taxonomy" id="1986256"/>
    <lineage>
        <taxon>Bacteria</taxon>
        <taxon>Pseudomonadati</taxon>
        <taxon>Pseudomonadota</taxon>
        <taxon>Gammaproteobacteria</taxon>
        <taxon>OMG group</taxon>
        <taxon>OM182 clade</taxon>
    </lineage>
</organism>
<comment type="caution">
    <text evidence="4">The sequence shown here is derived from an EMBL/GenBank/DDBJ whole genome shotgun (WGS) entry which is preliminary data.</text>
</comment>
<dbReference type="Gene3D" id="3.40.50.300">
    <property type="entry name" value="P-loop containing nucleotide triphosphate hydrolases"/>
    <property type="match status" value="2"/>
</dbReference>
<reference evidence="4 5" key="1">
    <citation type="submission" date="2017-08" db="EMBL/GenBank/DDBJ databases">
        <title>Fine stratification of microbial communities through a metagenomic profile of the photic zone.</title>
        <authorList>
            <person name="Haro-Moreno J.M."/>
            <person name="Lopez-Perez M."/>
            <person name="De La Torre J."/>
            <person name="Picazo A."/>
            <person name="Camacho A."/>
            <person name="Rodriguez-Valera F."/>
        </authorList>
    </citation>
    <scope>NUCLEOTIDE SEQUENCE [LARGE SCALE GENOMIC DNA]</scope>
    <source>
        <strain evidence="4">MED-G28</strain>
    </source>
</reference>
<proteinExistence type="predicted"/>
<dbReference type="SUPFAM" id="SSF52540">
    <property type="entry name" value="P-loop containing nucleoside triphosphate hydrolases"/>
    <property type="match status" value="2"/>
</dbReference>
<dbReference type="InterPro" id="IPR003593">
    <property type="entry name" value="AAA+_ATPase"/>
</dbReference>
<dbReference type="PANTHER" id="PTHR43158:SF2">
    <property type="entry name" value="SKFA PEPTIDE EXPORT ATP-BINDING PROTEIN SKFE"/>
    <property type="match status" value="1"/>
</dbReference>
<dbReference type="AlphaFoldDB" id="A0A2A5WC71"/>
<keyword evidence="1" id="KW-0547">Nucleotide-binding</keyword>
<feature type="domain" description="ABC transporter" evidence="3">
    <location>
        <begin position="5"/>
        <end position="248"/>
    </location>
</feature>
<dbReference type="InterPro" id="IPR017871">
    <property type="entry name" value="ABC_transporter-like_CS"/>
</dbReference>
<dbReference type="GO" id="GO:0005524">
    <property type="term" value="F:ATP binding"/>
    <property type="evidence" value="ECO:0007669"/>
    <property type="project" value="UniProtKB-KW"/>
</dbReference>
<evidence type="ECO:0000313" key="4">
    <source>
        <dbReference type="EMBL" id="PDH33858.1"/>
    </source>
</evidence>
<accession>A0A2A5WC71</accession>
<evidence type="ECO:0000259" key="3">
    <source>
        <dbReference type="PROSITE" id="PS50893"/>
    </source>
</evidence>
<keyword evidence="2 4" id="KW-0067">ATP-binding</keyword>
<evidence type="ECO:0000256" key="1">
    <source>
        <dbReference type="ARBA" id="ARBA00022741"/>
    </source>
</evidence>
<dbReference type="Proteomes" id="UP000219329">
    <property type="component" value="Unassembled WGS sequence"/>
</dbReference>
<dbReference type="InterPro" id="IPR003439">
    <property type="entry name" value="ABC_transporter-like_ATP-bd"/>
</dbReference>
<sequence length="507" mass="57047">MTELLRVNDAICRLGLHKVLHIDELVVEQGQHWCFFGPNGAGKSVLASLLASKRIESGKYVQYAEGFQPSRDIHIVSFEEQQKLWQRDNRLDVSEYSADAEDSGTLVWELIQSSRSTLHANNVLFEQLVTELDLSALVERGIRFLSSGQIRKALIARALYGYRPGVAQLLILDDPMESIDLDSQVKIKICIEKFLHSGFSSIQLCRRARDILSGVNHIALLDGLRLLEKGKREVIENGAAFEKVKNKKPVLLDRLPQNQSLFDKYQTDSGKPLIELNSVNAAYGEHSVLENFSWIMHPGQHVVIEGPNGCGKSTLLSLIDGDNHKAYGQDVKLFGRKKGSGETIWEVKAKFGIVSNELHNKYSKGWKVLDVVVSGFFDSVGLYDDSGTQETDIAKSWLNALQISDLAKYFYHEISFGQQRLVLLARAMVKQPQILILDEPCVGLDEFHRILILDILDKIAEQFTTSILYVSHIEDEKPLCINRRLTFKRNATSGFQVEETVVEAVNP</sequence>
<dbReference type="PANTHER" id="PTHR43158">
    <property type="entry name" value="SKFA PEPTIDE EXPORT ATP-BINDING PROTEIN SKFE"/>
    <property type="match status" value="1"/>
</dbReference>
<dbReference type="EMBL" id="NTJZ01000006">
    <property type="protein sequence ID" value="PDH33858.1"/>
    <property type="molecule type" value="Genomic_DNA"/>
</dbReference>
<name>A0A2A5WC71_9GAMM</name>
<dbReference type="SMART" id="SM00382">
    <property type="entry name" value="AAA"/>
    <property type="match status" value="2"/>
</dbReference>
<dbReference type="InterPro" id="IPR027417">
    <property type="entry name" value="P-loop_NTPase"/>
</dbReference>
<dbReference type="Pfam" id="PF00005">
    <property type="entry name" value="ABC_tran"/>
    <property type="match status" value="2"/>
</dbReference>
<protein>
    <submittedName>
        <fullName evidence="4">Molybdenum ABC transporter ATP-binding protein</fullName>
    </submittedName>
</protein>
<feature type="domain" description="ABC transporter" evidence="3">
    <location>
        <begin position="274"/>
        <end position="507"/>
    </location>
</feature>
<evidence type="ECO:0000256" key="2">
    <source>
        <dbReference type="ARBA" id="ARBA00022840"/>
    </source>
</evidence>
<dbReference type="PROSITE" id="PS50893">
    <property type="entry name" value="ABC_TRANSPORTER_2"/>
    <property type="match status" value="2"/>
</dbReference>